<comment type="caution">
    <text evidence="1">The sequence shown here is derived from an EMBL/GenBank/DDBJ whole genome shotgun (WGS) entry which is preliminary data.</text>
</comment>
<dbReference type="PANTHER" id="PTHR45786:SF74">
    <property type="entry name" value="ATP-DEPENDENT DNA HELICASE"/>
    <property type="match status" value="1"/>
</dbReference>
<organism evidence="1 2">
    <name type="scientific">Araneus ventricosus</name>
    <name type="common">Orbweaver spider</name>
    <name type="synonym">Epeira ventricosa</name>
    <dbReference type="NCBI Taxonomy" id="182803"/>
    <lineage>
        <taxon>Eukaryota</taxon>
        <taxon>Metazoa</taxon>
        <taxon>Ecdysozoa</taxon>
        <taxon>Arthropoda</taxon>
        <taxon>Chelicerata</taxon>
        <taxon>Arachnida</taxon>
        <taxon>Araneae</taxon>
        <taxon>Araneomorphae</taxon>
        <taxon>Entelegynae</taxon>
        <taxon>Araneoidea</taxon>
        <taxon>Araneidae</taxon>
        <taxon>Araneus</taxon>
    </lineage>
</organism>
<evidence type="ECO:0000313" key="2">
    <source>
        <dbReference type="Proteomes" id="UP000499080"/>
    </source>
</evidence>
<dbReference type="Proteomes" id="UP000499080">
    <property type="component" value="Unassembled WGS sequence"/>
</dbReference>
<dbReference type="PANTHER" id="PTHR45786">
    <property type="entry name" value="DNA BINDING PROTEIN-LIKE"/>
    <property type="match status" value="1"/>
</dbReference>
<keyword evidence="2" id="KW-1185">Reference proteome</keyword>
<dbReference type="EMBL" id="BGPR01063860">
    <property type="protein sequence ID" value="GBO38990.1"/>
    <property type="molecule type" value="Genomic_DNA"/>
</dbReference>
<accession>A0A4Y2WRB7</accession>
<dbReference type="AlphaFoldDB" id="A0A4Y2WRB7"/>
<dbReference type="OrthoDB" id="7698527at2759"/>
<name>A0A4Y2WRB7_ARAVE</name>
<sequence>MHQMIQSNPSVNVKMVFMEHPDLDLLRYNAPTSRTEVAAIFVGDDGEPPTNRDICIYPVADGCRNISSLYQCSDPIVYPLLFPHGECGWNSNMEHVEERISAKRVRVTQLQYYSYRFAVQKSHVIMRVAVHLPNQKQVLFQSGQEVADVARDSMRHTKLTAWFLLNQHNVEAHNYKYVDIPQYYVFDKSQTLWKKDREEVKK</sequence>
<gene>
    <name evidence="1" type="ORF">AVEN_261850_1</name>
</gene>
<evidence type="ECO:0000313" key="1">
    <source>
        <dbReference type="EMBL" id="GBO38990.1"/>
    </source>
</evidence>
<proteinExistence type="predicted"/>
<reference evidence="1 2" key="1">
    <citation type="journal article" date="2019" name="Sci. Rep.">
        <title>Orb-weaving spider Araneus ventricosus genome elucidates the spidroin gene catalogue.</title>
        <authorList>
            <person name="Kono N."/>
            <person name="Nakamura H."/>
            <person name="Ohtoshi R."/>
            <person name="Moran D.A.P."/>
            <person name="Shinohara A."/>
            <person name="Yoshida Y."/>
            <person name="Fujiwara M."/>
            <person name="Mori M."/>
            <person name="Tomita M."/>
            <person name="Arakawa K."/>
        </authorList>
    </citation>
    <scope>NUCLEOTIDE SEQUENCE [LARGE SCALE GENOMIC DNA]</scope>
</reference>
<evidence type="ECO:0008006" key="3">
    <source>
        <dbReference type="Google" id="ProtNLM"/>
    </source>
</evidence>
<protein>
    <recommendedName>
        <fullName evidence="3">Helitron helicase-like domain-containing protein</fullName>
    </recommendedName>
</protein>